<dbReference type="KEGG" id="agl:PYTT_1391"/>
<feature type="region of interest" description="Disordered" evidence="1">
    <location>
        <begin position="1"/>
        <end position="21"/>
    </location>
</feature>
<name>A0A1C7PF44_9BACT</name>
<dbReference type="EMBL" id="LT629973">
    <property type="protein sequence ID" value="SEH87670.1"/>
    <property type="molecule type" value="Genomic_DNA"/>
</dbReference>
<evidence type="ECO:0000313" key="3">
    <source>
        <dbReference type="Proteomes" id="UP000176204"/>
    </source>
</evidence>
<evidence type="ECO:0000313" key="2">
    <source>
        <dbReference type="EMBL" id="SEH87670.1"/>
    </source>
</evidence>
<dbReference type="STRING" id="1679444.PYTT_1391"/>
<accession>A0A1C7PF44</accession>
<dbReference type="RefSeq" id="WP_067771752.1">
    <property type="nucleotide sequence ID" value="NZ_LIGX01000001.1"/>
</dbReference>
<proteinExistence type="predicted"/>
<reference evidence="3" key="1">
    <citation type="submission" date="2016-09" db="EMBL/GenBank/DDBJ databases">
        <authorList>
            <person name="Koehorst J."/>
        </authorList>
    </citation>
    <scope>NUCLEOTIDE SEQUENCE [LARGE SCALE GENOMIC DNA]</scope>
</reference>
<organism evidence="2 3">
    <name type="scientific">Akkermansia glycaniphila</name>
    <dbReference type="NCBI Taxonomy" id="1679444"/>
    <lineage>
        <taxon>Bacteria</taxon>
        <taxon>Pseudomonadati</taxon>
        <taxon>Verrucomicrobiota</taxon>
        <taxon>Verrucomicrobiia</taxon>
        <taxon>Verrucomicrobiales</taxon>
        <taxon>Akkermansiaceae</taxon>
        <taxon>Akkermansia</taxon>
    </lineage>
</organism>
<sequence length="68" mass="7188">MATTPKNTDKPQAETPAEPAVEATTLRCTITARSLLIGRMYHARGTIVDIPSAKAAALEQAGKLRILG</sequence>
<evidence type="ECO:0000256" key="1">
    <source>
        <dbReference type="SAM" id="MobiDB-lite"/>
    </source>
</evidence>
<protein>
    <submittedName>
        <fullName evidence="2">Uncharacterized protein</fullName>
    </submittedName>
</protein>
<gene>
    <name evidence="2" type="ORF">PYTT_1391</name>
</gene>
<dbReference type="AlphaFoldDB" id="A0A1C7PF44"/>
<keyword evidence="3" id="KW-1185">Reference proteome</keyword>
<dbReference type="Proteomes" id="UP000176204">
    <property type="component" value="Chromosome I"/>
</dbReference>